<dbReference type="PANTHER" id="PTHR40518:SF1">
    <property type="entry name" value="ACETOACETATE DECARBOXYLASE"/>
    <property type="match status" value="1"/>
</dbReference>
<evidence type="ECO:0000313" key="2">
    <source>
        <dbReference type="EMBL" id="AYV55654.1"/>
    </source>
</evidence>
<dbReference type="AlphaFoldDB" id="A0AAD0UPR0"/>
<protein>
    <submittedName>
        <fullName evidence="2">Acetoacetate decarboxylase</fullName>
    </submittedName>
</protein>
<organism evidence="2 3">
    <name type="scientific">Leptospira kmetyi</name>
    <dbReference type="NCBI Taxonomy" id="408139"/>
    <lineage>
        <taxon>Bacteria</taxon>
        <taxon>Pseudomonadati</taxon>
        <taxon>Spirochaetota</taxon>
        <taxon>Spirochaetia</taxon>
        <taxon>Leptospirales</taxon>
        <taxon>Leptospiraceae</taxon>
        <taxon>Leptospira</taxon>
    </lineage>
</organism>
<dbReference type="KEGG" id="lkm:EFP84_09120"/>
<sequence length="294" mass="32773">MASVVAKKAVKKKSVGSPTSKSSKKSASASKNGKSKSAKSVKTTGRSSSGKLSKTLTTDRVEKLSKTLTTDRVLGRNSGVSAKHFPAPWNLKGEGFLFPLWAKKDYNREMCFFSDEDSRQYRGGLGSIMLVNYETSDVGPYYELLYIPGNFEYKGESYKRITRIFVSSQKSVEEGILNWAIPKERADFTWMKEGNLTKISAYRNGKEFFRVVIATKGFSFPVSTKILPYTLLQKAPYGYLQTQFIGKGKGRIAKIQEIWSDEAVFPDVIKGGVFKTGIHSNPFELVFPVADKID</sequence>
<proteinExistence type="predicted"/>
<feature type="compositionally biased region" description="Low complexity" evidence="1">
    <location>
        <begin position="40"/>
        <end position="56"/>
    </location>
</feature>
<reference evidence="2 3" key="1">
    <citation type="submission" date="2018-11" db="EMBL/GenBank/DDBJ databases">
        <title>Complete genome sequence of Leptospira kmetyi isolate LS 001/16 from soil sample associated with a leptospirosis patient in Kelantan.</title>
        <authorList>
            <person name="Muhammad Yusoff F."/>
            <person name="Muhammad Yusoff S."/>
            <person name="Ahmad M.N."/>
            <person name="Yusof N.Y."/>
            <person name="Aziah I."/>
        </authorList>
    </citation>
    <scope>NUCLEOTIDE SEQUENCE [LARGE SCALE GENOMIC DNA]</scope>
    <source>
        <strain evidence="2 3">LS 001/16</strain>
    </source>
</reference>
<dbReference type="Proteomes" id="UP000276407">
    <property type="component" value="Chromosome 1"/>
</dbReference>
<dbReference type="SUPFAM" id="SSF160104">
    <property type="entry name" value="Acetoacetate decarboxylase-like"/>
    <property type="match status" value="1"/>
</dbReference>
<evidence type="ECO:0000256" key="1">
    <source>
        <dbReference type="SAM" id="MobiDB-lite"/>
    </source>
</evidence>
<name>A0AAD0UPR0_9LEPT</name>
<feature type="compositionally biased region" description="Low complexity" evidence="1">
    <location>
        <begin position="15"/>
        <end position="32"/>
    </location>
</feature>
<feature type="region of interest" description="Disordered" evidence="1">
    <location>
        <begin position="1"/>
        <end position="58"/>
    </location>
</feature>
<gene>
    <name evidence="2" type="ORF">EFP84_09120</name>
</gene>
<dbReference type="PANTHER" id="PTHR40518">
    <property type="entry name" value="ACETOACETATE DECARBOXYLASE"/>
    <property type="match status" value="1"/>
</dbReference>
<dbReference type="EMBL" id="CP033614">
    <property type="protein sequence ID" value="AYV55654.1"/>
    <property type="molecule type" value="Genomic_DNA"/>
</dbReference>
<accession>A0AAD0UPR0</accession>
<evidence type="ECO:0000313" key="3">
    <source>
        <dbReference type="Proteomes" id="UP000276407"/>
    </source>
</evidence>
<dbReference type="InterPro" id="IPR023375">
    <property type="entry name" value="ADC_dom_sf"/>
</dbReference>
<dbReference type="Gene3D" id="2.40.400.10">
    <property type="entry name" value="Acetoacetate decarboxylase-like"/>
    <property type="match status" value="1"/>
</dbReference>